<protein>
    <submittedName>
        <fullName evidence="1">Uncharacterized protein</fullName>
    </submittedName>
</protein>
<dbReference type="Proteomes" id="UP000010301">
    <property type="component" value="Unassembled WGS sequence"/>
</dbReference>
<dbReference type="RefSeq" id="WP_006547011.1">
    <property type="nucleotide sequence ID" value="NZ_DS999545.1"/>
</dbReference>
<sequence>MFTQTELLTPIPTPNGNKHCDDWELNEYFYQHYWPDLTATKTPIRFSGETILSFKTSGGALIRALENYLWGKGEPVHSPMPAYHDDRIRRVSQLFENHPTHFHNHTEEIAQLLAHMTIFRQRTHCLANFMPLPILSSPSLNQTKGKAPYHDFPDLFFKEIQRYYTQHNHSDPQCAWEQNQSYFDLFANFDAFVETNYLKAYTEVQIAPDSQSIFWKLLRRPVNVIITDKNLNATLTQFNALFQLASATIEARASQLNEA</sequence>
<organism evidence="1 2">
    <name type="scientific">Gleimia coleocanis DSM 15436</name>
    <dbReference type="NCBI Taxonomy" id="525245"/>
    <lineage>
        <taxon>Bacteria</taxon>
        <taxon>Bacillati</taxon>
        <taxon>Actinomycetota</taxon>
        <taxon>Actinomycetes</taxon>
        <taxon>Actinomycetales</taxon>
        <taxon>Actinomycetaceae</taxon>
        <taxon>Gleimia</taxon>
    </lineage>
</organism>
<name>C0VXX4_9ACTO</name>
<gene>
    <name evidence="1" type="ORF">HMPREF0044_0014</name>
</gene>
<dbReference type="HOGENOM" id="CLU_1072112_0_0_11"/>
<dbReference type="OrthoDB" id="3199625at2"/>
<evidence type="ECO:0000313" key="1">
    <source>
        <dbReference type="EMBL" id="EEH64277.1"/>
    </source>
</evidence>
<accession>C0VXX4</accession>
<dbReference type="Pfam" id="PF22507">
    <property type="entry name" value="DUF6994"/>
    <property type="match status" value="1"/>
</dbReference>
<dbReference type="AlphaFoldDB" id="C0VXX4"/>
<comment type="caution">
    <text evidence="1">The sequence shown here is derived from an EMBL/GenBank/DDBJ whole genome shotgun (WGS) entry which is preliminary data.</text>
</comment>
<dbReference type="InterPro" id="IPR054263">
    <property type="entry name" value="DUF6994"/>
</dbReference>
<keyword evidence="2" id="KW-1185">Reference proteome</keyword>
<reference evidence="1 2" key="1">
    <citation type="submission" date="2009-01" db="EMBL/GenBank/DDBJ databases">
        <authorList>
            <person name="Qin X."/>
            <person name="Bachman B."/>
            <person name="Battles P."/>
            <person name="Bell A."/>
            <person name="Bess C."/>
            <person name="Bickham C."/>
            <person name="Chaboub L."/>
            <person name="Chen D."/>
            <person name="Coyle M."/>
            <person name="Deiros D.R."/>
            <person name="Dinh H."/>
            <person name="Forbes L."/>
            <person name="Fowler G."/>
            <person name="Francisco L."/>
            <person name="Fu Q."/>
            <person name="Gubbala S."/>
            <person name="Hale W."/>
            <person name="Han Y."/>
            <person name="Hemphill L."/>
            <person name="Highlander S.K."/>
            <person name="Hirani K."/>
            <person name="Hogues M."/>
            <person name="Jackson L."/>
            <person name="Jakkamsetti A."/>
            <person name="Javaid M."/>
            <person name="Jiang H."/>
            <person name="Korchina V."/>
            <person name="Kovar C."/>
            <person name="Lara F."/>
            <person name="Lee S."/>
            <person name="Mata R."/>
            <person name="Mathew T."/>
            <person name="Moen C."/>
            <person name="Morales K."/>
            <person name="Munidasa M."/>
            <person name="Nazareth L."/>
            <person name="Ngo R."/>
            <person name="Nguyen L."/>
            <person name="Okwuonu G."/>
            <person name="Ongeri F."/>
            <person name="Patil S."/>
            <person name="Petrosino J."/>
            <person name="Pham C."/>
            <person name="Pham P."/>
            <person name="Pu L.-L."/>
            <person name="Puazo M."/>
            <person name="Raj R."/>
            <person name="Reid J."/>
            <person name="Rouhana J."/>
            <person name="Saada N."/>
            <person name="Shang Y."/>
            <person name="Simmons D."/>
            <person name="Thornton R."/>
            <person name="Warren J."/>
            <person name="Weissenberger G."/>
            <person name="Zhang J."/>
            <person name="Zhang L."/>
            <person name="Zhou C."/>
            <person name="Zhu D."/>
            <person name="Muzny D."/>
            <person name="Worley K."/>
            <person name="Gibbs R."/>
        </authorList>
    </citation>
    <scope>NUCLEOTIDE SEQUENCE [LARGE SCALE GENOMIC DNA]</scope>
    <source>
        <strain evidence="1 2">DSM 15436</strain>
    </source>
</reference>
<dbReference type="EMBL" id="ACFG01000004">
    <property type="protein sequence ID" value="EEH64277.1"/>
    <property type="molecule type" value="Genomic_DNA"/>
</dbReference>
<proteinExistence type="predicted"/>
<evidence type="ECO:0000313" key="2">
    <source>
        <dbReference type="Proteomes" id="UP000010301"/>
    </source>
</evidence>